<protein>
    <submittedName>
        <fullName evidence="1">Uncharacterized protein</fullName>
    </submittedName>
</protein>
<proteinExistence type="predicted"/>
<dbReference type="EMBL" id="SNRW01000003">
    <property type="protein sequence ID" value="KAA6404420.1"/>
    <property type="molecule type" value="Genomic_DNA"/>
</dbReference>
<evidence type="ECO:0000313" key="1">
    <source>
        <dbReference type="EMBL" id="KAA6404420.1"/>
    </source>
</evidence>
<comment type="caution">
    <text evidence="1">The sequence shown here is derived from an EMBL/GenBank/DDBJ whole genome shotgun (WGS) entry which is preliminary data.</text>
</comment>
<name>A0A5J4XBB7_9EUKA</name>
<evidence type="ECO:0000313" key="2">
    <source>
        <dbReference type="Proteomes" id="UP000324800"/>
    </source>
</evidence>
<accession>A0A5J4XBB7</accession>
<gene>
    <name evidence="1" type="ORF">EZS28_000041</name>
</gene>
<reference evidence="1 2" key="1">
    <citation type="submission" date="2019-03" db="EMBL/GenBank/DDBJ databases">
        <title>Single cell metagenomics reveals metabolic interactions within the superorganism composed of flagellate Streblomastix strix and complex community of Bacteroidetes bacteria on its surface.</title>
        <authorList>
            <person name="Treitli S.C."/>
            <person name="Kolisko M."/>
            <person name="Husnik F."/>
            <person name="Keeling P."/>
            <person name="Hampl V."/>
        </authorList>
    </citation>
    <scope>NUCLEOTIDE SEQUENCE [LARGE SCALE GENOMIC DNA]</scope>
    <source>
        <strain evidence="1">ST1C</strain>
    </source>
</reference>
<dbReference type="Proteomes" id="UP000324800">
    <property type="component" value="Unassembled WGS sequence"/>
</dbReference>
<organism evidence="1 2">
    <name type="scientific">Streblomastix strix</name>
    <dbReference type="NCBI Taxonomy" id="222440"/>
    <lineage>
        <taxon>Eukaryota</taxon>
        <taxon>Metamonada</taxon>
        <taxon>Preaxostyla</taxon>
        <taxon>Oxymonadida</taxon>
        <taxon>Streblomastigidae</taxon>
        <taxon>Streblomastix</taxon>
    </lineage>
</organism>
<dbReference type="AlphaFoldDB" id="A0A5J4XBB7"/>
<sequence>MTKHDFMEGDTDSAYWAISGKQVILNSTNQQQYTDQSVQAQRAYEDNLHQGFKYVIKDQQFNDNNAKYFFPTIEGDKQDEKKLLGLSIENEGDEMFALAPKNYYIHTFKRNQLTDVIKLKGVNL</sequence>